<organism evidence="1 2">
    <name type="scientific">Mycolicibacterium conceptionense</name>
    <dbReference type="NCBI Taxonomy" id="451644"/>
    <lineage>
        <taxon>Bacteria</taxon>
        <taxon>Bacillati</taxon>
        <taxon>Actinomycetota</taxon>
        <taxon>Actinomycetes</taxon>
        <taxon>Mycobacteriales</taxon>
        <taxon>Mycobacteriaceae</taxon>
        <taxon>Mycolicibacterium</taxon>
    </lineage>
</organism>
<gene>
    <name evidence="1" type="ORF">BN970_06048</name>
</gene>
<evidence type="ECO:0000313" key="2">
    <source>
        <dbReference type="Proteomes" id="UP000182227"/>
    </source>
</evidence>
<accession>A0A0U1DW58</accession>
<dbReference type="EMBL" id="CTEF01000006">
    <property type="protein sequence ID" value="CQD23698.1"/>
    <property type="molecule type" value="Genomic_DNA"/>
</dbReference>
<reference evidence="1 2" key="1">
    <citation type="submission" date="2015-03" db="EMBL/GenBank/DDBJ databases">
        <authorList>
            <person name="Murphy D."/>
        </authorList>
    </citation>
    <scope>NUCLEOTIDE SEQUENCE [LARGE SCALE GENOMIC DNA]</scope>
    <source>
        <strain evidence="1 2">D16</strain>
    </source>
</reference>
<sequence length="41" mass="4157">MAASLHIGTALTDKEITDRARALVATADALTAQLGGVKPAH</sequence>
<dbReference type="AlphaFoldDB" id="A0A0U1DW58"/>
<evidence type="ECO:0000313" key="1">
    <source>
        <dbReference type="EMBL" id="CQD23698.1"/>
    </source>
</evidence>
<protein>
    <submittedName>
        <fullName evidence="1">Transcriptional regulator</fullName>
    </submittedName>
</protein>
<name>A0A0U1DW58_9MYCO</name>
<proteinExistence type="predicted"/>
<dbReference type="Proteomes" id="UP000182227">
    <property type="component" value="Unassembled WGS sequence"/>
</dbReference>